<dbReference type="OrthoDB" id="202158at2759"/>
<dbReference type="Proteomes" id="UP000243515">
    <property type="component" value="Unassembled WGS sequence"/>
</dbReference>
<dbReference type="PANTHER" id="PTHR23151">
    <property type="entry name" value="DIHYDROLIPOAMIDE ACETYL/SUCCINYL-TRANSFERASE-RELATED"/>
    <property type="match status" value="1"/>
</dbReference>
<name>A0A232M5I4_9EURO</name>
<dbReference type="EMBL" id="NPHW01002397">
    <property type="protein sequence ID" value="OXV11598.1"/>
    <property type="molecule type" value="Genomic_DNA"/>
</dbReference>
<organism evidence="3 4">
    <name type="scientific">Elaphomyces granulatus</name>
    <dbReference type="NCBI Taxonomy" id="519963"/>
    <lineage>
        <taxon>Eukaryota</taxon>
        <taxon>Fungi</taxon>
        <taxon>Dikarya</taxon>
        <taxon>Ascomycota</taxon>
        <taxon>Pezizomycotina</taxon>
        <taxon>Eurotiomycetes</taxon>
        <taxon>Eurotiomycetidae</taxon>
        <taxon>Eurotiales</taxon>
        <taxon>Elaphomycetaceae</taxon>
        <taxon>Elaphomyces</taxon>
    </lineage>
</organism>
<dbReference type="InterPro" id="IPR045257">
    <property type="entry name" value="E2/Pdx1"/>
</dbReference>
<accession>A0A232M5I4</accession>
<dbReference type="SUPFAM" id="SSF47005">
    <property type="entry name" value="Peripheral subunit-binding domain of 2-oxo acid dehydrogenase complex"/>
    <property type="match status" value="1"/>
</dbReference>
<dbReference type="GO" id="GO:0006086">
    <property type="term" value="P:pyruvate decarboxylation to acetyl-CoA"/>
    <property type="evidence" value="ECO:0007669"/>
    <property type="project" value="InterPro"/>
</dbReference>
<proteinExistence type="inferred from homology"/>
<dbReference type="GO" id="GO:0004742">
    <property type="term" value="F:dihydrolipoyllysine-residue acetyltransferase activity"/>
    <property type="evidence" value="ECO:0007669"/>
    <property type="project" value="TreeGrafter"/>
</dbReference>
<evidence type="ECO:0000313" key="4">
    <source>
        <dbReference type="Proteomes" id="UP000243515"/>
    </source>
</evidence>
<dbReference type="Gene3D" id="4.10.320.10">
    <property type="entry name" value="E3-binding domain"/>
    <property type="match status" value="1"/>
</dbReference>
<comment type="caution">
    <text evidence="3">The sequence shown here is derived from an EMBL/GenBank/DDBJ whole genome shotgun (WGS) entry which is preliminary data.</text>
</comment>
<comment type="similarity">
    <text evidence="1">Belongs to the 2-oxoacid dehydrogenase family.</text>
</comment>
<dbReference type="Pfam" id="PF02817">
    <property type="entry name" value="E3_binding"/>
    <property type="match status" value="1"/>
</dbReference>
<sequence length="291" mass="31255">MASTFPVRQLPIGLARRQAKLSSSPIRFQSSSTTRSQNPTYPLYPSVIQILREKGIPESTISKIPATGPKGRLLKGDVLAYLGTVAADYPATQAARIAKMSHLDLSNIKLAPRPTERVPVAEEATPAAPAKTSVAVSISLGAVLSVQEQIQKTLGITVPLSTFIARASDVANEELLRSSLAHPTADELFDEILGASPVTTSRGSYIPEVNTMPTATSLPNRPRVREDIIDFLAGKITRRIPESPASTSPESMASALNVFSLTIPASDEKRAKVFLDRIRTVLQVEPGRLVL</sequence>
<evidence type="ECO:0000313" key="3">
    <source>
        <dbReference type="EMBL" id="OXV11598.1"/>
    </source>
</evidence>
<keyword evidence="4" id="KW-1185">Reference proteome</keyword>
<dbReference type="GO" id="GO:0045254">
    <property type="term" value="C:pyruvate dehydrogenase complex"/>
    <property type="evidence" value="ECO:0007669"/>
    <property type="project" value="InterPro"/>
</dbReference>
<dbReference type="InterPro" id="IPR004167">
    <property type="entry name" value="PSBD"/>
</dbReference>
<reference evidence="3 4" key="1">
    <citation type="journal article" date="2015" name="Environ. Microbiol.">
        <title>Metagenome sequence of Elaphomyces granulatus from sporocarp tissue reveals Ascomycota ectomycorrhizal fingerprints of genome expansion and a Proteobacteria-rich microbiome.</title>
        <authorList>
            <person name="Quandt C.A."/>
            <person name="Kohler A."/>
            <person name="Hesse C.N."/>
            <person name="Sharpton T.J."/>
            <person name="Martin F."/>
            <person name="Spatafora J.W."/>
        </authorList>
    </citation>
    <scope>NUCLEOTIDE SEQUENCE [LARGE SCALE GENOMIC DNA]</scope>
    <source>
        <strain evidence="3 4">OSC145934</strain>
    </source>
</reference>
<feature type="domain" description="Peripheral subunit-binding (PSBD)" evidence="2">
    <location>
        <begin position="42"/>
        <end position="82"/>
    </location>
</feature>
<dbReference type="PANTHER" id="PTHR23151:SF82">
    <property type="entry name" value="PYRUVATE DEHYDROGENASE COMPLEX PROTEIN X COMPONENT, MITOCHONDRIAL"/>
    <property type="match status" value="1"/>
</dbReference>
<dbReference type="PROSITE" id="PS51826">
    <property type="entry name" value="PSBD"/>
    <property type="match status" value="1"/>
</dbReference>
<dbReference type="InterPro" id="IPR036625">
    <property type="entry name" value="E3-bd_dom_sf"/>
</dbReference>
<protein>
    <recommendedName>
        <fullName evidence="2">Peripheral subunit-binding (PSBD) domain-containing protein</fullName>
    </recommendedName>
</protein>
<evidence type="ECO:0000259" key="2">
    <source>
        <dbReference type="PROSITE" id="PS51826"/>
    </source>
</evidence>
<dbReference type="AlphaFoldDB" id="A0A232M5I4"/>
<gene>
    <name evidence="3" type="ORF">Egran_00641</name>
</gene>
<evidence type="ECO:0000256" key="1">
    <source>
        <dbReference type="ARBA" id="ARBA00007317"/>
    </source>
</evidence>